<name>A0A0A1VSE7_MICAE</name>
<evidence type="ECO:0000313" key="2">
    <source>
        <dbReference type="Proteomes" id="UP000030321"/>
    </source>
</evidence>
<accession>A0A0A1VSE7</accession>
<protein>
    <recommendedName>
        <fullName evidence="3">Alpha-helical coiled-coil protein SrpF</fullName>
    </recommendedName>
</protein>
<evidence type="ECO:0008006" key="3">
    <source>
        <dbReference type="Google" id="ProtNLM"/>
    </source>
</evidence>
<proteinExistence type="predicted"/>
<dbReference type="AlphaFoldDB" id="A0A0A1VSE7"/>
<evidence type="ECO:0000313" key="1">
    <source>
        <dbReference type="EMBL" id="GAL92226.1"/>
    </source>
</evidence>
<dbReference type="Pfam" id="PF14026">
    <property type="entry name" value="SCO4226-like"/>
    <property type="match status" value="1"/>
</dbReference>
<comment type="caution">
    <text evidence="1">The sequence shown here is derived from an EMBL/GenBank/DDBJ whole genome shotgun (WGS) entry which is preliminary data.</text>
</comment>
<dbReference type="RefSeq" id="WP_002796116.1">
    <property type="nucleotide sequence ID" value="NZ_BBPA01000019.1"/>
</dbReference>
<reference evidence="2" key="1">
    <citation type="journal article" date="2015" name="Genome">
        <title>Whole Genome Sequence of the Non-Microcystin-Producing Microcystis aeruginosa Strain NIES-44.</title>
        <authorList>
            <person name="Okano K."/>
            <person name="Miyata N."/>
            <person name="Ozaki Y."/>
        </authorList>
    </citation>
    <scope>NUCLEOTIDE SEQUENCE [LARGE SCALE GENOMIC DNA]</scope>
    <source>
        <strain evidence="2">NIES-44</strain>
    </source>
</reference>
<dbReference type="EMBL" id="BBPA01000019">
    <property type="protein sequence ID" value="GAL92226.1"/>
    <property type="molecule type" value="Genomic_DNA"/>
</dbReference>
<dbReference type="Proteomes" id="UP000030321">
    <property type="component" value="Unassembled WGS sequence"/>
</dbReference>
<sequence length="176" mass="20073">MTLYLVEDDRQERTKEEVSEILERIATLASKSQGELIEALIGETEGRLFLIIKAIDRASLEQVLENAGLSWQLIKEMRLIGQDLATVRERKDKANYLVQWNLPPGLTMETYLQRKAEKTPLYAQVPEVSFERTYICEDLSKCLCFYDSPDEAAVKRAREVVGAPIDSLTSIENIHP</sequence>
<dbReference type="InterPro" id="IPR025336">
    <property type="entry name" value="SCO4226-like"/>
</dbReference>
<organism evidence="1 2">
    <name type="scientific">Microcystis aeruginosa NIES-44</name>
    <dbReference type="NCBI Taxonomy" id="449439"/>
    <lineage>
        <taxon>Bacteria</taxon>
        <taxon>Bacillati</taxon>
        <taxon>Cyanobacteriota</taxon>
        <taxon>Cyanophyceae</taxon>
        <taxon>Oscillatoriophycideae</taxon>
        <taxon>Chroococcales</taxon>
        <taxon>Microcystaceae</taxon>
        <taxon>Microcystis</taxon>
    </lineage>
</organism>
<gene>
    <name evidence="1" type="ORF">N44_00514</name>
</gene>